<comment type="caution">
    <text evidence="2">The sequence shown here is derived from an EMBL/GenBank/DDBJ whole genome shotgun (WGS) entry which is preliminary data.</text>
</comment>
<evidence type="ECO:0008006" key="4">
    <source>
        <dbReference type="Google" id="ProtNLM"/>
    </source>
</evidence>
<feature type="transmembrane region" description="Helical" evidence="1">
    <location>
        <begin position="65"/>
        <end position="84"/>
    </location>
</feature>
<keyword evidence="1" id="KW-1133">Transmembrane helix</keyword>
<dbReference type="GO" id="GO:0005886">
    <property type="term" value="C:plasma membrane"/>
    <property type="evidence" value="ECO:0007669"/>
    <property type="project" value="TreeGrafter"/>
</dbReference>
<name>L2F7D5_9GAMM</name>
<dbReference type="STRING" id="1230338.MOMA_08936"/>
<keyword evidence="1" id="KW-0472">Membrane</keyword>
<dbReference type="PATRIC" id="fig|1230338.3.peg.1919"/>
<dbReference type="PANTHER" id="PTHR38598">
    <property type="entry name" value="INNER MEMBRANE PROTEIN YJCH"/>
    <property type="match status" value="1"/>
</dbReference>
<reference evidence="2 3" key="1">
    <citation type="journal article" date="2013" name="Genome Announc.">
        <title>Genome Sequence of Moraxella macacae 0408225, a Novel Bacterial Species Isolated from a Cynomolgus Macaque with Epistaxis.</title>
        <authorList>
            <person name="Ladner J.T."/>
            <person name="Whitehouse C.A."/>
            <person name="Koroleva G.I."/>
            <person name="Palacios G.F."/>
        </authorList>
    </citation>
    <scope>NUCLEOTIDE SEQUENCE [LARGE SCALE GENOMIC DNA]</scope>
    <source>
        <strain evidence="2 3">0408225</strain>
    </source>
</reference>
<keyword evidence="1" id="KW-0812">Transmembrane</keyword>
<organism evidence="2 3">
    <name type="scientific">Moraxella macacae 0408225</name>
    <dbReference type="NCBI Taxonomy" id="1230338"/>
    <lineage>
        <taxon>Bacteria</taxon>
        <taxon>Pseudomonadati</taxon>
        <taxon>Pseudomonadota</taxon>
        <taxon>Gammaproteobacteria</taxon>
        <taxon>Moraxellales</taxon>
        <taxon>Moraxellaceae</taxon>
        <taxon>Moraxella</taxon>
    </lineage>
</organism>
<dbReference type="PANTHER" id="PTHR38598:SF1">
    <property type="entry name" value="INNER MEMBRANE PROTEIN YJCH"/>
    <property type="match status" value="1"/>
</dbReference>
<sequence>MNENQLEQIKNHPSFKQMQSKKSKLGIAFTVLTLVVYFSYILMIGTNPQLFATPVAAGRVTTIGIYWGVFVIFFSIIITAIYVYKANGEFDDLTKKVISDLNLTQEKPPVVSNAH</sequence>
<dbReference type="eggNOG" id="COG3162">
    <property type="taxonomic scope" value="Bacteria"/>
</dbReference>
<dbReference type="EMBL" id="ANIN01000002">
    <property type="protein sequence ID" value="ELA08671.1"/>
    <property type="molecule type" value="Genomic_DNA"/>
</dbReference>
<evidence type="ECO:0000313" key="3">
    <source>
        <dbReference type="Proteomes" id="UP000023795"/>
    </source>
</evidence>
<protein>
    <recommendedName>
        <fullName evidence="4">DUF485 domain-containing protein</fullName>
    </recommendedName>
</protein>
<keyword evidence="3" id="KW-1185">Reference proteome</keyword>
<feature type="transmembrane region" description="Helical" evidence="1">
    <location>
        <begin position="25"/>
        <end position="45"/>
    </location>
</feature>
<evidence type="ECO:0000313" key="2">
    <source>
        <dbReference type="EMBL" id="ELA08671.1"/>
    </source>
</evidence>
<dbReference type="Proteomes" id="UP000023795">
    <property type="component" value="Unassembled WGS sequence"/>
</dbReference>
<dbReference type="RefSeq" id="WP_009502229.1">
    <property type="nucleotide sequence ID" value="NZ_ANIN01000002.1"/>
</dbReference>
<dbReference type="InterPro" id="IPR052959">
    <property type="entry name" value="Inner_membrane_assoc"/>
</dbReference>
<accession>L2F7D5</accession>
<dbReference type="InterPro" id="IPR007436">
    <property type="entry name" value="DUF485"/>
</dbReference>
<dbReference type="OrthoDB" id="5297034at2"/>
<gene>
    <name evidence="2" type="ORF">MOMA_08936</name>
</gene>
<evidence type="ECO:0000256" key="1">
    <source>
        <dbReference type="SAM" id="Phobius"/>
    </source>
</evidence>
<dbReference type="AlphaFoldDB" id="L2F7D5"/>
<dbReference type="Pfam" id="PF04341">
    <property type="entry name" value="DUF485"/>
    <property type="match status" value="1"/>
</dbReference>
<proteinExistence type="predicted"/>